<keyword evidence="5" id="KW-0067">ATP-binding</keyword>
<evidence type="ECO:0000256" key="1">
    <source>
        <dbReference type="ARBA" id="ARBA00004141"/>
    </source>
</evidence>
<feature type="transmembrane region" description="Helical" evidence="8">
    <location>
        <begin position="130"/>
        <end position="151"/>
    </location>
</feature>
<keyword evidence="3 8" id="KW-0812">Transmembrane</keyword>
<keyword evidence="6 8" id="KW-1133">Transmembrane helix</keyword>
<feature type="transmembrane region" description="Helical" evidence="8">
    <location>
        <begin position="191"/>
        <end position="209"/>
    </location>
</feature>
<accession>A0ABV0JZ32</accession>
<name>A0ABV0JZ32_9CYAN</name>
<evidence type="ECO:0000256" key="2">
    <source>
        <dbReference type="ARBA" id="ARBA00022505"/>
    </source>
</evidence>
<dbReference type="PROSITE" id="PS50928">
    <property type="entry name" value="ABC_TM1"/>
    <property type="match status" value="1"/>
</dbReference>
<dbReference type="Gene3D" id="3.40.50.300">
    <property type="entry name" value="P-loop containing nucleotide triphosphate hydrolases"/>
    <property type="match status" value="1"/>
</dbReference>
<gene>
    <name evidence="11" type="primary">modB</name>
    <name evidence="11" type="ORF">NC992_02500</name>
</gene>
<keyword evidence="12" id="KW-1185">Reference proteome</keyword>
<evidence type="ECO:0000259" key="9">
    <source>
        <dbReference type="PROSITE" id="PS50893"/>
    </source>
</evidence>
<dbReference type="PROSITE" id="PS50893">
    <property type="entry name" value="ABC_TRANSPORTER_2"/>
    <property type="match status" value="1"/>
</dbReference>
<dbReference type="InterPro" id="IPR050334">
    <property type="entry name" value="Molybdenum_import_ModC"/>
</dbReference>
<comment type="similarity">
    <text evidence="8">Belongs to the binding-protein-dependent transport system permease family.</text>
</comment>
<feature type="transmembrane region" description="Helical" evidence="8">
    <location>
        <begin position="40"/>
        <end position="64"/>
    </location>
</feature>
<reference evidence="11 12" key="1">
    <citation type="submission" date="2022-04" db="EMBL/GenBank/DDBJ databases">
        <title>Positive selection, recombination, and allopatry shape intraspecific diversity of widespread and dominant cyanobacteria.</title>
        <authorList>
            <person name="Wei J."/>
            <person name="Shu W."/>
            <person name="Hu C."/>
        </authorList>
    </citation>
    <scope>NUCLEOTIDE SEQUENCE [LARGE SCALE GENOMIC DNA]</scope>
    <source>
        <strain evidence="11 12">DQ-A4</strain>
    </source>
</reference>
<keyword evidence="7 8" id="KW-0472">Membrane</keyword>
<dbReference type="InterPro" id="IPR003593">
    <property type="entry name" value="AAA+_ATPase"/>
</dbReference>
<evidence type="ECO:0000256" key="7">
    <source>
        <dbReference type="ARBA" id="ARBA00023136"/>
    </source>
</evidence>
<dbReference type="RefSeq" id="WP_190698960.1">
    <property type="nucleotide sequence ID" value="NZ_JAMPKX010000001.1"/>
</dbReference>
<dbReference type="NCBIfam" id="TIGR02141">
    <property type="entry name" value="modB_ABC"/>
    <property type="match status" value="1"/>
</dbReference>
<dbReference type="InterPro" id="IPR003439">
    <property type="entry name" value="ABC_transporter-like_ATP-bd"/>
</dbReference>
<dbReference type="PANTHER" id="PTHR43514:SF1">
    <property type="entry name" value="SULFATE_THIOSULFATE IMPORT ATP-BINDING PROTEIN CYSA"/>
    <property type="match status" value="1"/>
</dbReference>
<dbReference type="SUPFAM" id="SSF52540">
    <property type="entry name" value="P-loop containing nucleoside triphosphate hydrolases"/>
    <property type="match status" value="1"/>
</dbReference>
<proteinExistence type="inferred from homology"/>
<evidence type="ECO:0000256" key="4">
    <source>
        <dbReference type="ARBA" id="ARBA00022741"/>
    </source>
</evidence>
<dbReference type="InterPro" id="IPR011867">
    <property type="entry name" value="ModB_ABC"/>
</dbReference>
<sequence>MTFSPLWISLRIAAIATLLAFVLGIAAAQFMQGYRGRWRSLLDSLFLAPMVLPPTVLGFLLLLLLGRYGPLGVLMGTAGINVVFTWYAAVITATVVAFPLMYKTVLGSLEQIDRSVQQAARTLGATEWQLFLGITLPLALPGIGAGTALAFTRALGEFGATLMLAGNIPGKTQTLPMAIFFAVEAGAFHEAALWTGVILAISLGGLVLMNRWQSQGARRPALRWLDRGWAIVRRTLHKPFNRQRLPLTPHPLHPTPQPPHLSVNLTHHLPRFNLDVAFSTDRHPLGLLGASGAGKSLILRCLAGLETPHSGRIVMNGRVLFDSALSINLPSRDRRVGYLFQHYALFPHLTVAQNIAYGLRGESKVTIARKVAEQLQQVQLVGFGDRYPHQLSGGQQQRVALARALAPNPEILLLDEPFSALDAHLRSELEKQLLKTLTSYQGLTLFVSHNLEEAYRVCQRLLVLSEGSIEAEGPKQAIFDRPGSVTVAQLTGCKNVSALQRQGDHTLTALDWCCTLQTLEPVLPAHTHVGIRAHRLTFPEQPTQPNTFPGWIAWTSETPHRISLYLKLGSPPSGLDDYYLQAEVFKDRWAELKERPFPWYVHLDPGQLLLLGS</sequence>
<evidence type="ECO:0000313" key="12">
    <source>
        <dbReference type="Proteomes" id="UP001482513"/>
    </source>
</evidence>
<comment type="caution">
    <text evidence="11">The sequence shown here is derived from an EMBL/GenBank/DDBJ whole genome shotgun (WGS) entry which is preliminary data.</text>
</comment>
<dbReference type="Pfam" id="PF00528">
    <property type="entry name" value="BPD_transp_1"/>
    <property type="match status" value="1"/>
</dbReference>
<evidence type="ECO:0000259" key="10">
    <source>
        <dbReference type="PROSITE" id="PS50928"/>
    </source>
</evidence>
<keyword evidence="8" id="KW-0813">Transport</keyword>
<dbReference type="InterPro" id="IPR035906">
    <property type="entry name" value="MetI-like_sf"/>
</dbReference>
<dbReference type="EMBL" id="JAMPKX010000001">
    <property type="protein sequence ID" value="MEP0945732.1"/>
    <property type="molecule type" value="Genomic_DNA"/>
</dbReference>
<dbReference type="InterPro" id="IPR027417">
    <property type="entry name" value="P-loop_NTPase"/>
</dbReference>
<keyword evidence="2" id="KW-0500">Molybdenum</keyword>
<evidence type="ECO:0000256" key="5">
    <source>
        <dbReference type="ARBA" id="ARBA00022840"/>
    </source>
</evidence>
<dbReference type="PANTHER" id="PTHR43514">
    <property type="entry name" value="ABC TRANSPORTER I FAMILY MEMBER 10"/>
    <property type="match status" value="1"/>
</dbReference>
<evidence type="ECO:0000256" key="3">
    <source>
        <dbReference type="ARBA" id="ARBA00022692"/>
    </source>
</evidence>
<comment type="subcellular location">
    <subcellularLocation>
        <location evidence="8">Cell membrane</location>
        <topology evidence="8">Multi-pass membrane protein</topology>
    </subcellularLocation>
    <subcellularLocation>
        <location evidence="1">Membrane</location>
        <topology evidence="1">Multi-pass membrane protein</topology>
    </subcellularLocation>
</comment>
<dbReference type="Gene3D" id="1.10.3720.10">
    <property type="entry name" value="MetI-like"/>
    <property type="match status" value="1"/>
</dbReference>
<dbReference type="InterPro" id="IPR000515">
    <property type="entry name" value="MetI-like"/>
</dbReference>
<feature type="domain" description="ABC transporter" evidence="9">
    <location>
        <begin position="256"/>
        <end position="491"/>
    </location>
</feature>
<dbReference type="SUPFAM" id="SSF161098">
    <property type="entry name" value="MetI-like"/>
    <property type="match status" value="1"/>
</dbReference>
<feature type="transmembrane region" description="Helical" evidence="8">
    <location>
        <begin position="84"/>
        <end position="109"/>
    </location>
</feature>
<organism evidence="11 12">
    <name type="scientific">Leptolyngbya subtilissima DQ-A4</name>
    <dbReference type="NCBI Taxonomy" id="2933933"/>
    <lineage>
        <taxon>Bacteria</taxon>
        <taxon>Bacillati</taxon>
        <taxon>Cyanobacteriota</taxon>
        <taxon>Cyanophyceae</taxon>
        <taxon>Leptolyngbyales</taxon>
        <taxon>Leptolyngbyaceae</taxon>
        <taxon>Leptolyngbya group</taxon>
        <taxon>Leptolyngbya</taxon>
    </lineage>
</organism>
<evidence type="ECO:0000313" key="11">
    <source>
        <dbReference type="EMBL" id="MEP0945732.1"/>
    </source>
</evidence>
<dbReference type="InterPro" id="IPR017871">
    <property type="entry name" value="ABC_transporter-like_CS"/>
</dbReference>
<dbReference type="SMART" id="SM00382">
    <property type="entry name" value="AAA"/>
    <property type="match status" value="1"/>
</dbReference>
<evidence type="ECO:0000256" key="6">
    <source>
        <dbReference type="ARBA" id="ARBA00022989"/>
    </source>
</evidence>
<feature type="transmembrane region" description="Helical" evidence="8">
    <location>
        <begin position="6"/>
        <end position="28"/>
    </location>
</feature>
<keyword evidence="4" id="KW-0547">Nucleotide-binding</keyword>
<dbReference type="Proteomes" id="UP001482513">
    <property type="component" value="Unassembled WGS sequence"/>
</dbReference>
<dbReference type="Pfam" id="PF00005">
    <property type="entry name" value="ABC_tran"/>
    <property type="match status" value="1"/>
</dbReference>
<evidence type="ECO:0000256" key="8">
    <source>
        <dbReference type="RuleBase" id="RU363032"/>
    </source>
</evidence>
<feature type="domain" description="ABC transmembrane type-1" evidence="10">
    <location>
        <begin position="6"/>
        <end position="210"/>
    </location>
</feature>
<dbReference type="PROSITE" id="PS00211">
    <property type="entry name" value="ABC_TRANSPORTER_1"/>
    <property type="match status" value="1"/>
</dbReference>
<protein>
    <submittedName>
        <fullName evidence="11">Molybdate ABC transporter permease subunit</fullName>
    </submittedName>
</protein>
<dbReference type="CDD" id="cd06261">
    <property type="entry name" value="TM_PBP2"/>
    <property type="match status" value="1"/>
</dbReference>